<feature type="transmembrane region" description="Helical" evidence="5">
    <location>
        <begin position="220"/>
        <end position="242"/>
    </location>
</feature>
<feature type="transmembrane region" description="Helical" evidence="5">
    <location>
        <begin position="306"/>
        <end position="326"/>
    </location>
</feature>
<comment type="subcellular location">
    <subcellularLocation>
        <location evidence="1">Membrane</location>
        <topology evidence="1">Multi-pass membrane protein</topology>
    </subcellularLocation>
</comment>
<gene>
    <name evidence="8" type="ORF">BN963_SGAL_01061</name>
</gene>
<reference evidence="8 9" key="2">
    <citation type="submission" date="2014-05" db="EMBL/GenBank/DDBJ databases">
        <title>Genome sequence of Streptococcus gallolyticus.</title>
        <authorList>
            <person name="Del Campo R."/>
        </authorList>
    </citation>
    <scope>NUCLEOTIDE SEQUENCE [LARGE SCALE GENOMIC DNA]</scope>
    <source>
        <strain evidence="8 9">LMG17956</strain>
    </source>
</reference>
<dbReference type="PANTHER" id="PTHR10859:SF114">
    <property type="entry name" value="DOLICHOL-PHOSPHATE MANNOSYLTRANSFERASE"/>
    <property type="match status" value="1"/>
</dbReference>
<dbReference type="GO" id="GO:0006487">
    <property type="term" value="P:protein N-linked glycosylation"/>
    <property type="evidence" value="ECO:0007669"/>
    <property type="project" value="TreeGrafter"/>
</dbReference>
<sequence length="335" mass="37359">MYIIIPAYEPDQRLVQVVQDIKEELQADIIVVNDGSDASYDTFYHQVEQLGATVLIHPNNLGKGAALKAAFTHIQTVSVNSDIMITVDSDGQHLIKDIVKVARATQHHPESIVLGARAFVGKVPARSRFGNKVTAQLFRLVTGVAITDTQTGLRGLSTELIPWLLSLKGERFEYEFNMLLEADRSGYDIHEVPIETVYIEGNESSHFRPIQDSIRIYSPFLKFSGASILAAIIDVLSLFTLVALTKNLLISVILARLISATTQCLLNANLVFNRSNPLLISIVRYFLLVAVILICNYFMLKVLISIGLGLILSKLLTEIILFILSYRVQRKFVFN</sequence>
<evidence type="ECO:0000313" key="8">
    <source>
        <dbReference type="EMBL" id="CDO17867.1"/>
    </source>
</evidence>
<dbReference type="GO" id="GO:0016020">
    <property type="term" value="C:membrane"/>
    <property type="evidence" value="ECO:0007669"/>
    <property type="project" value="UniProtKB-SubCell"/>
</dbReference>
<dbReference type="InterPro" id="IPR029044">
    <property type="entry name" value="Nucleotide-diphossugar_trans"/>
</dbReference>
<dbReference type="AlphaFoldDB" id="A0A060RKH2"/>
<dbReference type="EMBL" id="CCBC010000142">
    <property type="protein sequence ID" value="CDO17867.1"/>
    <property type="molecule type" value="Genomic_DNA"/>
</dbReference>
<dbReference type="GO" id="GO:0000271">
    <property type="term" value="P:polysaccharide biosynthetic process"/>
    <property type="evidence" value="ECO:0007669"/>
    <property type="project" value="InterPro"/>
</dbReference>
<dbReference type="CDD" id="cd04179">
    <property type="entry name" value="DPM_DPG-synthase_like"/>
    <property type="match status" value="1"/>
</dbReference>
<feature type="transmembrane region" description="Helical" evidence="5">
    <location>
        <begin position="248"/>
        <end position="266"/>
    </location>
</feature>
<proteinExistence type="predicted"/>
<evidence type="ECO:0000256" key="2">
    <source>
        <dbReference type="ARBA" id="ARBA00022692"/>
    </source>
</evidence>
<dbReference type="RefSeq" id="WP_039693866.1">
    <property type="nucleotide sequence ID" value="NZ_FNFJ01000001.1"/>
</dbReference>
<dbReference type="SUPFAM" id="SSF53448">
    <property type="entry name" value="Nucleotide-diphospho-sugar transferases"/>
    <property type="match status" value="1"/>
</dbReference>
<keyword evidence="3 5" id="KW-1133">Transmembrane helix</keyword>
<accession>A0A060RKH2</accession>
<dbReference type="Gene3D" id="3.90.550.10">
    <property type="entry name" value="Spore Coat Polysaccharide Biosynthesis Protein SpsA, Chain A"/>
    <property type="match status" value="1"/>
</dbReference>
<evidence type="ECO:0000259" key="6">
    <source>
        <dbReference type="Pfam" id="PF00535"/>
    </source>
</evidence>
<dbReference type="InterPro" id="IPR007267">
    <property type="entry name" value="GtrA_DPMS_TM"/>
</dbReference>
<protein>
    <submittedName>
        <fullName evidence="8">Putative glycosyl transferase family 2</fullName>
    </submittedName>
</protein>
<evidence type="ECO:0000256" key="3">
    <source>
        <dbReference type="ARBA" id="ARBA00022989"/>
    </source>
</evidence>
<feature type="domain" description="GtrA/DPMS transmembrane" evidence="7">
    <location>
        <begin position="222"/>
        <end position="334"/>
    </location>
</feature>
<evidence type="ECO:0000256" key="1">
    <source>
        <dbReference type="ARBA" id="ARBA00004141"/>
    </source>
</evidence>
<feature type="domain" description="Glycosyltransferase 2-like" evidence="6">
    <location>
        <begin position="3"/>
        <end position="129"/>
    </location>
</feature>
<dbReference type="GO" id="GO:0016740">
    <property type="term" value="F:transferase activity"/>
    <property type="evidence" value="ECO:0007669"/>
    <property type="project" value="UniProtKB-KW"/>
</dbReference>
<name>A0A060RKH2_9STRE</name>
<keyword evidence="2 5" id="KW-0812">Transmembrane</keyword>
<organism evidence="8 9">
    <name type="scientific">Streptococcus gallolyticus</name>
    <dbReference type="NCBI Taxonomy" id="315405"/>
    <lineage>
        <taxon>Bacteria</taxon>
        <taxon>Bacillati</taxon>
        <taxon>Bacillota</taxon>
        <taxon>Bacilli</taxon>
        <taxon>Lactobacillales</taxon>
        <taxon>Streptococcaceae</taxon>
        <taxon>Streptococcus</taxon>
    </lineage>
</organism>
<dbReference type="PANTHER" id="PTHR10859">
    <property type="entry name" value="GLYCOSYL TRANSFERASE"/>
    <property type="match status" value="1"/>
</dbReference>
<evidence type="ECO:0000256" key="5">
    <source>
        <dbReference type="SAM" id="Phobius"/>
    </source>
</evidence>
<reference evidence="8 9" key="1">
    <citation type="submission" date="2014-02" db="EMBL/GenBank/DDBJ databases">
        <authorList>
            <person name="Manrique M."/>
        </authorList>
    </citation>
    <scope>NUCLEOTIDE SEQUENCE [LARGE SCALE GENOMIC DNA]</scope>
    <source>
        <strain evidence="8 9">LMG17956</strain>
    </source>
</reference>
<dbReference type="InterPro" id="IPR001173">
    <property type="entry name" value="Glyco_trans_2-like"/>
</dbReference>
<dbReference type="Pfam" id="PF00535">
    <property type="entry name" value="Glycos_transf_2"/>
    <property type="match status" value="1"/>
</dbReference>
<dbReference type="Proteomes" id="UP000027584">
    <property type="component" value="Unassembled WGS sequence"/>
</dbReference>
<keyword evidence="4 5" id="KW-0472">Membrane</keyword>
<comment type="caution">
    <text evidence="8">The sequence shown here is derived from an EMBL/GenBank/DDBJ whole genome shotgun (WGS) entry which is preliminary data.</text>
</comment>
<evidence type="ECO:0000256" key="4">
    <source>
        <dbReference type="ARBA" id="ARBA00023136"/>
    </source>
</evidence>
<evidence type="ECO:0000313" key="9">
    <source>
        <dbReference type="Proteomes" id="UP000027584"/>
    </source>
</evidence>
<feature type="transmembrane region" description="Helical" evidence="5">
    <location>
        <begin position="278"/>
        <end position="300"/>
    </location>
</feature>
<evidence type="ECO:0000259" key="7">
    <source>
        <dbReference type="Pfam" id="PF04138"/>
    </source>
</evidence>
<dbReference type="Pfam" id="PF04138">
    <property type="entry name" value="GtrA_DPMS_TM"/>
    <property type="match status" value="1"/>
</dbReference>
<keyword evidence="8" id="KW-0808">Transferase</keyword>